<protein>
    <submittedName>
        <fullName evidence="1">Uncharacterized protein</fullName>
    </submittedName>
</protein>
<proteinExistence type="predicted"/>
<dbReference type="Proteomes" id="UP001060085">
    <property type="component" value="Linkage Group LG02"/>
</dbReference>
<accession>A0ACC0BYC8</accession>
<gene>
    <name evidence="1" type="ORF">M9H77_08557</name>
</gene>
<organism evidence="1 2">
    <name type="scientific">Catharanthus roseus</name>
    <name type="common">Madagascar periwinkle</name>
    <name type="synonym">Vinca rosea</name>
    <dbReference type="NCBI Taxonomy" id="4058"/>
    <lineage>
        <taxon>Eukaryota</taxon>
        <taxon>Viridiplantae</taxon>
        <taxon>Streptophyta</taxon>
        <taxon>Embryophyta</taxon>
        <taxon>Tracheophyta</taxon>
        <taxon>Spermatophyta</taxon>
        <taxon>Magnoliopsida</taxon>
        <taxon>eudicotyledons</taxon>
        <taxon>Gunneridae</taxon>
        <taxon>Pentapetalae</taxon>
        <taxon>asterids</taxon>
        <taxon>lamiids</taxon>
        <taxon>Gentianales</taxon>
        <taxon>Apocynaceae</taxon>
        <taxon>Rauvolfioideae</taxon>
        <taxon>Vinceae</taxon>
        <taxon>Catharanthinae</taxon>
        <taxon>Catharanthus</taxon>
    </lineage>
</organism>
<dbReference type="EMBL" id="CM044702">
    <property type="protein sequence ID" value="KAI5677607.1"/>
    <property type="molecule type" value="Genomic_DNA"/>
</dbReference>
<reference evidence="2" key="1">
    <citation type="journal article" date="2023" name="Nat. Plants">
        <title>Single-cell RNA sequencing provides a high-resolution roadmap for understanding the multicellular compartmentation of specialized metabolism.</title>
        <authorList>
            <person name="Sun S."/>
            <person name="Shen X."/>
            <person name="Li Y."/>
            <person name="Li Y."/>
            <person name="Wang S."/>
            <person name="Li R."/>
            <person name="Zhang H."/>
            <person name="Shen G."/>
            <person name="Guo B."/>
            <person name="Wei J."/>
            <person name="Xu J."/>
            <person name="St-Pierre B."/>
            <person name="Chen S."/>
            <person name="Sun C."/>
        </authorList>
    </citation>
    <scope>NUCLEOTIDE SEQUENCE [LARGE SCALE GENOMIC DNA]</scope>
</reference>
<comment type="caution">
    <text evidence="1">The sequence shown here is derived from an EMBL/GenBank/DDBJ whole genome shotgun (WGS) entry which is preliminary data.</text>
</comment>
<name>A0ACC0BYC8_CATRO</name>
<evidence type="ECO:0000313" key="1">
    <source>
        <dbReference type="EMBL" id="KAI5677607.1"/>
    </source>
</evidence>
<evidence type="ECO:0000313" key="2">
    <source>
        <dbReference type="Proteomes" id="UP001060085"/>
    </source>
</evidence>
<keyword evidence="2" id="KW-1185">Reference proteome</keyword>
<sequence>MSADALSFSIPSTLEINLILRQLNCKQSQLEDNSIKNKQGIHQIKPRPCHTDLRLLAITTRLLFFTEGTPFSADRAIFLATRRGSLFLASVRCRLQSQLGGSPPSSTDTAATVSVSSSSFLGCGLLCPLPLCLFGFSAAASVTLIIGFLRLLSDCCSLFEGETEKTEETPFSADRAIIPVPRRGSLFLAAARHRLRSQLGGSPSGSTDTAAVVSASSSALFPSTLNSAAPPLHLPSLFVTKRFESETFISKPSIQLDLHQQTIAATASLGRRISHPRAASCCVKPQLLFSRQKKALAQLSVLLFFDNIYIFLFSLHSRHIYI</sequence>